<dbReference type="InterPro" id="IPR018278">
    <property type="entry name" value="Ribosomal_bS21_CS"/>
</dbReference>
<evidence type="ECO:0000313" key="8">
    <source>
        <dbReference type="Proteomes" id="UP000027192"/>
    </source>
</evidence>
<dbReference type="InterPro" id="IPR038380">
    <property type="entry name" value="Ribosomal_bS21_sf"/>
</dbReference>
<dbReference type="STRING" id="1654360.EA58_05825"/>
<organism evidence="7 8">
    <name type="scientific">Photobacterium galatheae</name>
    <dbReference type="NCBI Taxonomy" id="1654360"/>
    <lineage>
        <taxon>Bacteria</taxon>
        <taxon>Pseudomonadati</taxon>
        <taxon>Pseudomonadota</taxon>
        <taxon>Gammaproteobacteria</taxon>
        <taxon>Vibrionales</taxon>
        <taxon>Vibrionaceae</taxon>
        <taxon>Photobacterium</taxon>
    </lineage>
</organism>
<dbReference type="PANTHER" id="PTHR21109">
    <property type="entry name" value="MITOCHONDRIAL 28S RIBOSOMAL PROTEIN S21"/>
    <property type="match status" value="1"/>
</dbReference>
<evidence type="ECO:0000256" key="2">
    <source>
        <dbReference type="ARBA" id="ARBA00022980"/>
    </source>
</evidence>
<dbReference type="RefSeq" id="WP_002537656.1">
    <property type="nucleotide sequence ID" value="NZ_JAGSGC010000001.1"/>
</dbReference>
<evidence type="ECO:0000256" key="4">
    <source>
        <dbReference type="ARBA" id="ARBA00035135"/>
    </source>
</evidence>
<keyword evidence="8" id="KW-1185">Reference proteome</keyword>
<keyword evidence="2 5" id="KW-0689">Ribosomal protein</keyword>
<dbReference type="PANTHER" id="PTHR21109:SF22">
    <property type="entry name" value="SMALL RIBOSOMAL SUBUNIT PROTEIN BS21"/>
    <property type="match status" value="1"/>
</dbReference>
<evidence type="ECO:0000256" key="1">
    <source>
        <dbReference type="ARBA" id="ARBA00006640"/>
    </source>
</evidence>
<dbReference type="OrthoDB" id="9799244at2"/>
<comment type="similarity">
    <text evidence="1 5 6">Belongs to the bacterial ribosomal protein bS21 family.</text>
</comment>
<dbReference type="Gene3D" id="1.20.5.1150">
    <property type="entry name" value="Ribosomal protein S8"/>
    <property type="match status" value="1"/>
</dbReference>
<dbReference type="GO" id="GO:0005840">
    <property type="term" value="C:ribosome"/>
    <property type="evidence" value="ECO:0007669"/>
    <property type="project" value="UniProtKB-KW"/>
</dbReference>
<dbReference type="Proteomes" id="UP000027192">
    <property type="component" value="Unassembled WGS sequence"/>
</dbReference>
<dbReference type="GeneID" id="66951739"/>
<comment type="caution">
    <text evidence="7">The sequence shown here is derived from an EMBL/GenBank/DDBJ whole genome shotgun (WGS) entry which is preliminary data.</text>
</comment>
<evidence type="ECO:0000256" key="3">
    <source>
        <dbReference type="ARBA" id="ARBA00023274"/>
    </source>
</evidence>
<accession>A0A066RQ10</accession>
<dbReference type="GO" id="GO:0006412">
    <property type="term" value="P:translation"/>
    <property type="evidence" value="ECO:0007669"/>
    <property type="project" value="UniProtKB-UniRule"/>
</dbReference>
<dbReference type="GO" id="GO:1990904">
    <property type="term" value="C:ribonucleoprotein complex"/>
    <property type="evidence" value="ECO:0007669"/>
    <property type="project" value="UniProtKB-KW"/>
</dbReference>
<dbReference type="NCBIfam" id="TIGR00030">
    <property type="entry name" value="S21p"/>
    <property type="match status" value="1"/>
</dbReference>
<name>A0A066RQ10_9GAMM</name>
<dbReference type="EMBL" id="JMIB01000008">
    <property type="protein sequence ID" value="KDM92459.1"/>
    <property type="molecule type" value="Genomic_DNA"/>
</dbReference>
<dbReference type="PROSITE" id="PS01181">
    <property type="entry name" value="RIBOSOMAL_S21"/>
    <property type="match status" value="1"/>
</dbReference>
<gene>
    <name evidence="5 7" type="primary">rpsU</name>
    <name evidence="7" type="ORF">EA58_05825</name>
</gene>
<protein>
    <recommendedName>
        <fullName evidence="4 5">Small ribosomal subunit protein bS21</fullName>
    </recommendedName>
</protein>
<keyword evidence="3 5" id="KW-0687">Ribonucleoprotein</keyword>
<dbReference type="PRINTS" id="PR00976">
    <property type="entry name" value="RIBOSOMALS21"/>
</dbReference>
<dbReference type="GO" id="GO:0003735">
    <property type="term" value="F:structural constituent of ribosome"/>
    <property type="evidence" value="ECO:0007669"/>
    <property type="project" value="InterPro"/>
</dbReference>
<evidence type="ECO:0000256" key="6">
    <source>
        <dbReference type="RuleBase" id="RU000667"/>
    </source>
</evidence>
<proteinExistence type="inferred from homology"/>
<reference evidence="7 8" key="1">
    <citation type="submission" date="2014-04" db="EMBL/GenBank/DDBJ databases">
        <title>Draft genome sequence of Photobacterium halotolerans S2753: a solonamide, ngercheumicin and holomycin producer.</title>
        <authorList>
            <person name="Machado H.R."/>
            <person name="Gram L."/>
        </authorList>
    </citation>
    <scope>NUCLEOTIDE SEQUENCE [LARGE SCALE GENOMIC DNA]</scope>
    <source>
        <strain evidence="7 8">S2753</strain>
    </source>
</reference>
<dbReference type="Pfam" id="PF01165">
    <property type="entry name" value="Ribosomal_S21"/>
    <property type="match status" value="1"/>
</dbReference>
<evidence type="ECO:0000256" key="5">
    <source>
        <dbReference type="HAMAP-Rule" id="MF_00358"/>
    </source>
</evidence>
<evidence type="ECO:0000313" key="7">
    <source>
        <dbReference type="EMBL" id="KDM92459.1"/>
    </source>
</evidence>
<dbReference type="InterPro" id="IPR001911">
    <property type="entry name" value="Ribosomal_bS21"/>
</dbReference>
<dbReference type="HAMAP" id="MF_00358">
    <property type="entry name" value="Ribosomal_bS21"/>
    <property type="match status" value="1"/>
</dbReference>
<sequence length="71" mass="8484">MPVVKVRENEPFDVALRRFKRSCEKAGILSEVRRREHFEKPTTVRKRAKAAAVKRHLKKLARENARRVRLY</sequence>
<dbReference type="AlphaFoldDB" id="A0A066RQ10"/>